<feature type="signal peptide" evidence="2">
    <location>
        <begin position="1"/>
        <end position="22"/>
    </location>
</feature>
<dbReference type="InterPro" id="IPR037126">
    <property type="entry name" value="PdaC/RsiV-like_sf"/>
</dbReference>
<dbReference type="AlphaFoldDB" id="A0A7W3YFE1"/>
<feature type="compositionally biased region" description="Low complexity" evidence="1">
    <location>
        <begin position="29"/>
        <end position="44"/>
    </location>
</feature>
<evidence type="ECO:0008006" key="5">
    <source>
        <dbReference type="Google" id="ProtNLM"/>
    </source>
</evidence>
<name>A0A7W3YFE1_9GAMM</name>
<keyword evidence="4" id="KW-1185">Reference proteome</keyword>
<proteinExistence type="predicted"/>
<dbReference type="EMBL" id="JACHTE010000008">
    <property type="protein sequence ID" value="MBB1089146.1"/>
    <property type="molecule type" value="Genomic_DNA"/>
</dbReference>
<feature type="region of interest" description="Disordered" evidence="1">
    <location>
        <begin position="27"/>
        <end position="57"/>
    </location>
</feature>
<evidence type="ECO:0000256" key="1">
    <source>
        <dbReference type="SAM" id="MobiDB-lite"/>
    </source>
</evidence>
<protein>
    <recommendedName>
        <fullName evidence="5">DUF3298 domain-containing protein</fullName>
    </recommendedName>
</protein>
<evidence type="ECO:0000313" key="3">
    <source>
        <dbReference type="EMBL" id="MBB1089146.1"/>
    </source>
</evidence>
<organism evidence="3 4">
    <name type="scientific">Marilutibacter penaei</name>
    <dbReference type="NCBI Taxonomy" id="2759900"/>
    <lineage>
        <taxon>Bacteria</taxon>
        <taxon>Pseudomonadati</taxon>
        <taxon>Pseudomonadota</taxon>
        <taxon>Gammaproteobacteria</taxon>
        <taxon>Lysobacterales</taxon>
        <taxon>Lysobacteraceae</taxon>
        <taxon>Marilutibacter</taxon>
    </lineage>
</organism>
<evidence type="ECO:0000256" key="2">
    <source>
        <dbReference type="SAM" id="SignalP"/>
    </source>
</evidence>
<dbReference type="Proteomes" id="UP000552587">
    <property type="component" value="Unassembled WGS sequence"/>
</dbReference>
<reference evidence="3 4" key="1">
    <citation type="submission" date="2020-07" db="EMBL/GenBank/DDBJ databases">
        <authorList>
            <person name="Xu S."/>
            <person name="Li A."/>
        </authorList>
    </citation>
    <scope>NUCLEOTIDE SEQUENCE [LARGE SCALE GENOMIC DNA]</scope>
    <source>
        <strain evidence="3 4">SG-8</strain>
    </source>
</reference>
<dbReference type="Gene3D" id="3.90.640.20">
    <property type="entry name" value="Heat-shock cognate protein, ATPase"/>
    <property type="match status" value="1"/>
</dbReference>
<evidence type="ECO:0000313" key="4">
    <source>
        <dbReference type="Proteomes" id="UP000552587"/>
    </source>
</evidence>
<comment type="caution">
    <text evidence="3">The sequence shown here is derived from an EMBL/GenBank/DDBJ whole genome shotgun (WGS) entry which is preliminary data.</text>
</comment>
<sequence>MKSCSRLLILPACLLVGLVACGRDPAPSPDATPANPAGPAAGTDMGEDATAQAPSGPVELEDVSEISSAHVIGISYPDSASRYPGLARLLQQYSDDARADLAQAEAARGEGSDDTLYDLSISYVELVDTPRLYAVAADGSSYTGGAHSAPLLARWVWLPAEQSLLEITDLVPEGPAWRDIAQRVREQLHTALSQRLDADELDAGERAVMAREAGRMIDDGTGPEPDHYRQFEPVVDAAGRITAIRFVFPPYQVGPYSDGVQTVELPAEVLLPHITDEYRELFAR</sequence>
<dbReference type="PROSITE" id="PS51257">
    <property type="entry name" value="PROKAR_LIPOPROTEIN"/>
    <property type="match status" value="1"/>
</dbReference>
<feature type="chain" id="PRO_5030910929" description="DUF3298 domain-containing protein" evidence="2">
    <location>
        <begin position="23"/>
        <end position="284"/>
    </location>
</feature>
<keyword evidence="2" id="KW-0732">Signal</keyword>
<dbReference type="RefSeq" id="WP_182669930.1">
    <property type="nucleotide sequence ID" value="NZ_JACHTE010000008.1"/>
</dbReference>
<accession>A0A7W3YFE1</accession>
<gene>
    <name evidence="3" type="ORF">H4F99_11705</name>
</gene>